<evidence type="ECO:0000256" key="1">
    <source>
        <dbReference type="ARBA" id="ARBA00022617"/>
    </source>
</evidence>
<dbReference type="Gene3D" id="1.10.760.10">
    <property type="entry name" value="Cytochrome c-like domain"/>
    <property type="match status" value="1"/>
</dbReference>
<keyword evidence="3 4" id="KW-0408">Iron</keyword>
<evidence type="ECO:0000256" key="3">
    <source>
        <dbReference type="ARBA" id="ARBA00023004"/>
    </source>
</evidence>
<dbReference type="RefSeq" id="WP_082213216.1">
    <property type="nucleotide sequence ID" value="NZ_FUZA01000001.1"/>
</dbReference>
<dbReference type="PANTHER" id="PTHR33546:SF1">
    <property type="entry name" value="LARGE, MULTIFUNCTIONAL SECRETED PROTEIN"/>
    <property type="match status" value="1"/>
</dbReference>
<dbReference type="PROSITE" id="PS51007">
    <property type="entry name" value="CYTC"/>
    <property type="match status" value="1"/>
</dbReference>
<dbReference type="Gene3D" id="2.120.10.30">
    <property type="entry name" value="TolB, C-terminal domain"/>
    <property type="match status" value="1"/>
</dbReference>
<name>A0A1T5BW09_9BACT</name>
<protein>
    <submittedName>
        <fullName evidence="7">Cytochrome c</fullName>
    </submittedName>
</protein>
<dbReference type="OrthoDB" id="9814063at2"/>
<feature type="transmembrane region" description="Helical" evidence="5">
    <location>
        <begin position="12"/>
        <end position="30"/>
    </location>
</feature>
<dbReference type="GO" id="GO:0020037">
    <property type="term" value="F:heme binding"/>
    <property type="evidence" value="ECO:0007669"/>
    <property type="project" value="InterPro"/>
</dbReference>
<dbReference type="GO" id="GO:0009055">
    <property type="term" value="F:electron transfer activity"/>
    <property type="evidence" value="ECO:0007669"/>
    <property type="project" value="InterPro"/>
</dbReference>
<dbReference type="AlphaFoldDB" id="A0A1T5BW09"/>
<dbReference type="SUPFAM" id="SSF46626">
    <property type="entry name" value="Cytochrome c"/>
    <property type="match status" value="1"/>
</dbReference>
<dbReference type="InterPro" id="IPR009056">
    <property type="entry name" value="Cyt_c-like_dom"/>
</dbReference>
<proteinExistence type="predicted"/>
<dbReference type="InterPro" id="IPR036909">
    <property type="entry name" value="Cyt_c-like_dom_sf"/>
</dbReference>
<accession>A0A1T5BW09</accession>
<evidence type="ECO:0000313" key="8">
    <source>
        <dbReference type="Proteomes" id="UP000190897"/>
    </source>
</evidence>
<dbReference type="InterPro" id="IPR011042">
    <property type="entry name" value="6-blade_b-propeller_TolB-like"/>
</dbReference>
<gene>
    <name evidence="7" type="ORF">SAMN05660293_00657</name>
</gene>
<keyword evidence="2 4" id="KW-0479">Metal-binding</keyword>
<dbReference type="Proteomes" id="UP000190897">
    <property type="component" value="Unassembled WGS sequence"/>
</dbReference>
<organism evidence="7 8">
    <name type="scientific">Dyadobacter psychrophilus</name>
    <dbReference type="NCBI Taxonomy" id="651661"/>
    <lineage>
        <taxon>Bacteria</taxon>
        <taxon>Pseudomonadati</taxon>
        <taxon>Bacteroidota</taxon>
        <taxon>Cytophagia</taxon>
        <taxon>Cytophagales</taxon>
        <taxon>Spirosomataceae</taxon>
        <taxon>Dyadobacter</taxon>
    </lineage>
</organism>
<dbReference type="GO" id="GO:0046872">
    <property type="term" value="F:metal ion binding"/>
    <property type="evidence" value="ECO:0007669"/>
    <property type="project" value="UniProtKB-KW"/>
</dbReference>
<reference evidence="8" key="1">
    <citation type="submission" date="2017-02" db="EMBL/GenBank/DDBJ databases">
        <authorList>
            <person name="Varghese N."/>
            <person name="Submissions S."/>
        </authorList>
    </citation>
    <scope>NUCLEOTIDE SEQUENCE [LARGE SCALE GENOMIC DNA]</scope>
    <source>
        <strain evidence="8">DSM 22270</strain>
    </source>
</reference>
<dbReference type="STRING" id="651661.SAMN05660293_00657"/>
<keyword evidence="5" id="KW-0812">Transmembrane</keyword>
<sequence length="927" mass="101820">MLIILKHCRKHLGAVWMCILTLGSIFLTGYTDNKTVVSNYKDSLELGSFIEAGFPYISTSVDARKLGPAYPQDNMAARTLALQLGGDAYVCFDTDLLRWSVAWTGKYLPMVLMAQISYKDFFNKNNKIASLTGDAKMATGLYPGWTLEKPFLGDLSNINEIKQPTWAPMPADKGRWKGVYVYGNQAILNYSVGNSDVAELPGSAKFEDQTVFTRAFQFENNAKEIFLTAAEVRNATGSEVKGKIAYLYHGTNKDTVTAVGVLGKGGLMQPEIAGNQFLTVKVSASQKAVNETVVIWKGPSRLRKAFENYCKKAKVTIPDYKKGGPALWKETVVTKGKLAPDTAAFVTDQLTLPLPNPWKRNVRVADIGFFKDERASVVTFEGDVWMIEGIDKNLQNLKWTRFASGFHEPMSIEVVNDEVFVFGREGIVKLHDLNKDGVADFYENFSNVMEQSAESREWAADMVTAPDGSFYIAKGGSLDNGPGMTSKTGKGFRSGSSQNGAILKISRDGLKSEVIATGLRGPYLGIHPEKGILTSSDQQGNFVPSTPIYMIKKGDYYGVQPTAHRSDNPEIAPPLTWIPHRVDRSAISQAWITGNKMGPLNGSLIHFSFGRPGLFRVLIDSSSKVIQGGVSAIHADYPAPTSKGIVNPVDGQLYVAGFNLWGSTSTGISALLRLRYTGKPSYLPNQFRAGKQGIVLGFDAELDPKMATDPANFAVKRWNYQRTEEYGSGHFKMDGTFGEETMSAVASYLSADRKKVLLLVPEMAEVMQMEVSYKLAAADGKKINDSFWFTVNKAEDMDLKLSGFANVDLALLNVKKPETTTAPEKAVVVSADHGREIFQKMACAGCHSEGLKTDGMYGPPFQNLYGSKRVFEDGTTATADEKYIRESILKPGDHIVKGYNEEMPSFVGILTDPDIESVILYIKSLKK</sequence>
<evidence type="ECO:0000256" key="5">
    <source>
        <dbReference type="SAM" id="Phobius"/>
    </source>
</evidence>
<keyword evidence="8" id="KW-1185">Reference proteome</keyword>
<evidence type="ECO:0000256" key="4">
    <source>
        <dbReference type="PROSITE-ProRule" id="PRU00433"/>
    </source>
</evidence>
<dbReference type="EMBL" id="FUZA01000001">
    <property type="protein sequence ID" value="SKB51386.1"/>
    <property type="molecule type" value="Genomic_DNA"/>
</dbReference>
<keyword evidence="1 4" id="KW-0349">Heme</keyword>
<dbReference type="Pfam" id="PF20601">
    <property type="entry name" value="DUF6797"/>
    <property type="match status" value="1"/>
</dbReference>
<dbReference type="Pfam" id="PF00034">
    <property type="entry name" value="Cytochrom_C"/>
    <property type="match status" value="1"/>
</dbReference>
<keyword evidence="5" id="KW-0472">Membrane</keyword>
<dbReference type="InterPro" id="IPR046476">
    <property type="entry name" value="DUF6797"/>
</dbReference>
<feature type="domain" description="Cytochrome c" evidence="6">
    <location>
        <begin position="829"/>
        <end position="926"/>
    </location>
</feature>
<dbReference type="PANTHER" id="PTHR33546">
    <property type="entry name" value="LARGE, MULTIFUNCTIONAL SECRETED PROTEIN-RELATED"/>
    <property type="match status" value="1"/>
</dbReference>
<evidence type="ECO:0000259" key="6">
    <source>
        <dbReference type="PROSITE" id="PS51007"/>
    </source>
</evidence>
<evidence type="ECO:0000313" key="7">
    <source>
        <dbReference type="EMBL" id="SKB51386.1"/>
    </source>
</evidence>
<keyword evidence="5" id="KW-1133">Transmembrane helix</keyword>
<evidence type="ECO:0000256" key="2">
    <source>
        <dbReference type="ARBA" id="ARBA00022723"/>
    </source>
</evidence>